<evidence type="ECO:0000256" key="2">
    <source>
        <dbReference type="ARBA" id="ARBA00022679"/>
    </source>
</evidence>
<reference evidence="8" key="2">
    <citation type="submission" date="2020-09" db="EMBL/GenBank/DDBJ databases">
        <authorList>
            <person name="Sun Q."/>
            <person name="Kim S."/>
        </authorList>
    </citation>
    <scope>NUCLEOTIDE SEQUENCE</scope>
    <source>
        <strain evidence="8">KCTC 32501</strain>
    </source>
</reference>
<gene>
    <name evidence="8" type="ORF">GCM10009007_02490</name>
</gene>
<comment type="caution">
    <text evidence="8">The sequence shown here is derived from an EMBL/GenBank/DDBJ whole genome shotgun (WGS) entry which is preliminary data.</text>
</comment>
<dbReference type="PIRSF" id="PIRSF015557">
    <property type="entry name" value="UCP015557"/>
    <property type="match status" value="1"/>
</dbReference>
<dbReference type="Proteomes" id="UP000614287">
    <property type="component" value="Unassembled WGS sequence"/>
</dbReference>
<proteinExistence type="inferred from homology"/>
<evidence type="ECO:0000256" key="3">
    <source>
        <dbReference type="ARBA" id="ARBA00024303"/>
    </source>
</evidence>
<dbReference type="Pfam" id="PF10093">
    <property type="entry name" value="EarP"/>
    <property type="match status" value="1"/>
</dbReference>
<dbReference type="EMBL" id="BMZG01000001">
    <property type="protein sequence ID" value="GHA65430.1"/>
    <property type="molecule type" value="Genomic_DNA"/>
</dbReference>
<dbReference type="NCBIfam" id="TIGR03837">
    <property type="entry name" value="efp_Arg_rhamno"/>
    <property type="match status" value="1"/>
</dbReference>
<comment type="function">
    <text evidence="3">Protein-arginine rhamnosyltransferase that catalyzes the transfer of a single rhamnose to elongation factor P (EF-P) on 'Lys-32', a modification required for EF-P-dependent rescue of polyproline stalled ribosomes.</text>
</comment>
<reference evidence="8" key="1">
    <citation type="journal article" date="2014" name="Int. J. Syst. Evol. Microbiol.">
        <title>Complete genome sequence of Corynebacterium casei LMG S-19264T (=DSM 44701T), isolated from a smear-ripened cheese.</title>
        <authorList>
            <consortium name="US DOE Joint Genome Institute (JGI-PGF)"/>
            <person name="Walter F."/>
            <person name="Albersmeier A."/>
            <person name="Kalinowski J."/>
            <person name="Ruckert C."/>
        </authorList>
    </citation>
    <scope>NUCLEOTIDE SEQUENCE</scope>
    <source>
        <strain evidence="8">KCTC 32501</strain>
    </source>
</reference>
<evidence type="ECO:0000256" key="4">
    <source>
        <dbReference type="ARBA" id="ARBA00024346"/>
    </source>
</evidence>
<accession>A0A8J3CFF8</accession>
<name>A0A8J3CFF8_9BURK</name>
<dbReference type="RefSeq" id="WP_189490530.1">
    <property type="nucleotide sequence ID" value="NZ_BMZG01000001.1"/>
</dbReference>
<evidence type="ECO:0000256" key="6">
    <source>
        <dbReference type="ARBA" id="ARBA00030025"/>
    </source>
</evidence>
<evidence type="ECO:0000256" key="7">
    <source>
        <dbReference type="ARBA" id="ARBA00048472"/>
    </source>
</evidence>
<sequence length="381" mass="43003">MLRWDVFCRVVDNFGDIGVCWRLVRQLSAEYGQNVRLWVDDVTSLAAIWPSVDVLLETQDVAGVTVMCWSEEVAWEAVQVADVVVEAFDCKAPEKYINTMAVRRAMTGDAPRWINLEYMTAETWAQDCHLMSSPKQGGLERVFFFPGFTAKTGGLLRERGLLAQRDALDKTMVWAELTGFEYVDDALKITLFGYERMPLLTWLPCLVNSSVPIQLAVTAGQASTALRAAWQTLGFLSSYQQGALSVAFMPMLAQNRFDELLWGSDLNFVRGEDSLVRALWAGVPFVWQIYEQSDGAHWPKLDAFMALYSDDLSTNAAAACAVWQNWLRFWNGDIRFDAASAWTALMVEWSDLQRHARKKSDEWAQVDGLAQQLARRCGVYG</sequence>
<dbReference type="InterPro" id="IPR016633">
    <property type="entry name" value="EarP"/>
</dbReference>
<dbReference type="GO" id="GO:0106361">
    <property type="term" value="F:protein-arginine rhamnosyltransferase activity"/>
    <property type="evidence" value="ECO:0007669"/>
    <property type="project" value="InterPro"/>
</dbReference>
<evidence type="ECO:0000313" key="8">
    <source>
        <dbReference type="EMBL" id="GHA65430.1"/>
    </source>
</evidence>
<comment type="catalytic activity">
    <reaction evidence="7">
        <text>dTDP-beta-L-rhamnose + L-arginyl-[protein] = N(omega)-(alpha-L-rhamnosyl)-L-arginyl-[protein] + dTDP + H(+)</text>
        <dbReference type="Rhea" id="RHEA:66692"/>
        <dbReference type="Rhea" id="RHEA-COMP:10532"/>
        <dbReference type="Rhea" id="RHEA-COMP:17096"/>
        <dbReference type="ChEBI" id="CHEBI:15378"/>
        <dbReference type="ChEBI" id="CHEBI:29965"/>
        <dbReference type="ChEBI" id="CHEBI:57510"/>
        <dbReference type="ChEBI" id="CHEBI:58369"/>
        <dbReference type="ChEBI" id="CHEBI:167445"/>
    </reaction>
    <physiologicalReaction direction="left-to-right" evidence="7">
        <dbReference type="Rhea" id="RHEA:66693"/>
    </physiologicalReaction>
</comment>
<evidence type="ECO:0000256" key="5">
    <source>
        <dbReference type="ARBA" id="ARBA00024416"/>
    </source>
</evidence>
<evidence type="ECO:0000256" key="1">
    <source>
        <dbReference type="ARBA" id="ARBA00022676"/>
    </source>
</evidence>
<keyword evidence="2" id="KW-0808">Transferase</keyword>
<protein>
    <recommendedName>
        <fullName evidence="5">Protein-arginine rhamnosyltransferase</fullName>
    </recommendedName>
    <alternativeName>
        <fullName evidence="6">EF-P arginine rhamnosyltransferase</fullName>
    </alternativeName>
</protein>
<evidence type="ECO:0000313" key="9">
    <source>
        <dbReference type="Proteomes" id="UP000614287"/>
    </source>
</evidence>
<dbReference type="AlphaFoldDB" id="A0A8J3CFF8"/>
<keyword evidence="1" id="KW-0328">Glycosyltransferase</keyword>
<organism evidence="8 9">
    <name type="scientific">Formosimonas limnophila</name>
    <dbReference type="NCBI Taxonomy" id="1384487"/>
    <lineage>
        <taxon>Bacteria</taxon>
        <taxon>Pseudomonadati</taxon>
        <taxon>Pseudomonadota</taxon>
        <taxon>Betaproteobacteria</taxon>
        <taxon>Burkholderiales</taxon>
        <taxon>Burkholderiaceae</taxon>
        <taxon>Formosimonas</taxon>
    </lineage>
</organism>
<keyword evidence="9" id="KW-1185">Reference proteome</keyword>
<comment type="similarity">
    <text evidence="4">Belongs to the glycosyltransferase 104 family.</text>
</comment>